<evidence type="ECO:0000313" key="2">
    <source>
        <dbReference type="EMBL" id="KXA95387.1"/>
    </source>
</evidence>
<evidence type="ECO:0000313" key="3">
    <source>
        <dbReference type="Proteomes" id="UP000070284"/>
    </source>
</evidence>
<name>A0A133UMK1_9EURY</name>
<protein>
    <recommendedName>
        <fullName evidence="1">N-acetyltransferase domain-containing protein</fullName>
    </recommendedName>
</protein>
<dbReference type="PANTHER" id="PTHR43415">
    <property type="entry name" value="SPERMIDINE N(1)-ACETYLTRANSFERASE"/>
    <property type="match status" value="1"/>
</dbReference>
<dbReference type="Gene3D" id="3.40.630.30">
    <property type="match status" value="1"/>
</dbReference>
<dbReference type="EMBL" id="LHXO01000016">
    <property type="protein sequence ID" value="KXA95387.1"/>
    <property type="molecule type" value="Genomic_DNA"/>
</dbReference>
<accession>A0A133UMK1</accession>
<dbReference type="PROSITE" id="PS51186">
    <property type="entry name" value="GNAT"/>
    <property type="match status" value="1"/>
</dbReference>
<comment type="caution">
    <text evidence="2">The sequence shown here is derived from an EMBL/GenBank/DDBJ whole genome shotgun (WGS) entry which is preliminary data.</text>
</comment>
<gene>
    <name evidence="2" type="ORF">AKJ65_01890</name>
</gene>
<dbReference type="GO" id="GO:0016747">
    <property type="term" value="F:acyltransferase activity, transferring groups other than amino-acyl groups"/>
    <property type="evidence" value="ECO:0007669"/>
    <property type="project" value="InterPro"/>
</dbReference>
<dbReference type="InterPro" id="IPR000182">
    <property type="entry name" value="GNAT_dom"/>
</dbReference>
<organism evidence="2 3">
    <name type="scientific">candidate division MSBL1 archaeon SCGC-AAA259E19</name>
    <dbReference type="NCBI Taxonomy" id="1698264"/>
    <lineage>
        <taxon>Archaea</taxon>
        <taxon>Methanobacteriati</taxon>
        <taxon>Methanobacteriota</taxon>
        <taxon>candidate division MSBL1</taxon>
    </lineage>
</organism>
<dbReference type="PANTHER" id="PTHR43415:SF3">
    <property type="entry name" value="GNAT-FAMILY ACETYLTRANSFERASE"/>
    <property type="match status" value="1"/>
</dbReference>
<dbReference type="AlphaFoldDB" id="A0A133UMK1"/>
<evidence type="ECO:0000259" key="1">
    <source>
        <dbReference type="PROSITE" id="PS51186"/>
    </source>
</evidence>
<dbReference type="Pfam" id="PF13302">
    <property type="entry name" value="Acetyltransf_3"/>
    <property type="match status" value="1"/>
</dbReference>
<dbReference type="SUPFAM" id="SSF55729">
    <property type="entry name" value="Acyl-CoA N-acyltransferases (Nat)"/>
    <property type="match status" value="1"/>
</dbReference>
<sequence>MLEGEKVRLRGIEKEDVDVLHEYMNNPEVTRYLDDHYRPHSRREEEEFIEDIMDNMKEGNEYHFGIEEKESGDLVGVVSLNDIQGRNKSAELGICIREDSWNKGYGTEAEKLTVEYGFRELNLNSIHCRVFEFNERSKKVAKKVGFKEAGRLRKSIYRDGKYWDTIYLDILKKEFLEKL</sequence>
<feature type="domain" description="N-acetyltransferase" evidence="1">
    <location>
        <begin position="7"/>
        <end position="169"/>
    </location>
</feature>
<dbReference type="InterPro" id="IPR016181">
    <property type="entry name" value="Acyl_CoA_acyltransferase"/>
</dbReference>
<dbReference type="Proteomes" id="UP000070284">
    <property type="component" value="Unassembled WGS sequence"/>
</dbReference>
<proteinExistence type="predicted"/>
<keyword evidence="3" id="KW-1185">Reference proteome</keyword>
<reference evidence="2 3" key="1">
    <citation type="journal article" date="2016" name="Sci. Rep.">
        <title>Metabolic traits of an uncultured archaeal lineage -MSBL1- from brine pools of the Red Sea.</title>
        <authorList>
            <person name="Mwirichia R."/>
            <person name="Alam I."/>
            <person name="Rashid M."/>
            <person name="Vinu M."/>
            <person name="Ba-Alawi W."/>
            <person name="Anthony Kamau A."/>
            <person name="Kamanda Ngugi D."/>
            <person name="Goker M."/>
            <person name="Klenk H.P."/>
            <person name="Bajic V."/>
            <person name="Stingl U."/>
        </authorList>
    </citation>
    <scope>NUCLEOTIDE SEQUENCE [LARGE SCALE GENOMIC DNA]</scope>
    <source>
        <strain evidence="2">SCGC-AAA259E19</strain>
    </source>
</reference>
<dbReference type="PATRIC" id="fig|1698264.3.peg.630"/>